<comment type="caution">
    <text evidence="1">The sequence shown here is derived from an EMBL/GenBank/DDBJ whole genome shotgun (WGS) entry which is preliminary data.</text>
</comment>
<proteinExistence type="predicted"/>
<dbReference type="AlphaFoldDB" id="A0A150FXL2"/>
<accession>A0A150FXL2</accession>
<reference evidence="2" key="1">
    <citation type="journal article" date="2016" name="Nat. Commun.">
        <title>The Gonium pectorale genome demonstrates co-option of cell cycle regulation during the evolution of multicellularity.</title>
        <authorList>
            <person name="Hanschen E.R."/>
            <person name="Marriage T.N."/>
            <person name="Ferris P.J."/>
            <person name="Hamaji T."/>
            <person name="Toyoda A."/>
            <person name="Fujiyama A."/>
            <person name="Neme R."/>
            <person name="Noguchi H."/>
            <person name="Minakuchi Y."/>
            <person name="Suzuki M."/>
            <person name="Kawai-Toyooka H."/>
            <person name="Smith D.R."/>
            <person name="Sparks H."/>
            <person name="Anderson J."/>
            <person name="Bakaric R."/>
            <person name="Luria V."/>
            <person name="Karger A."/>
            <person name="Kirschner M.W."/>
            <person name="Durand P.M."/>
            <person name="Michod R.E."/>
            <person name="Nozaki H."/>
            <person name="Olson B.J."/>
        </authorList>
    </citation>
    <scope>NUCLEOTIDE SEQUENCE [LARGE SCALE GENOMIC DNA]</scope>
    <source>
        <strain evidence="2">NIES-2863</strain>
    </source>
</reference>
<protein>
    <submittedName>
        <fullName evidence="1">Uncharacterized protein</fullName>
    </submittedName>
</protein>
<dbReference type="Proteomes" id="UP000075714">
    <property type="component" value="Unassembled WGS sequence"/>
</dbReference>
<keyword evidence="2" id="KW-1185">Reference proteome</keyword>
<evidence type="ECO:0000313" key="2">
    <source>
        <dbReference type="Proteomes" id="UP000075714"/>
    </source>
</evidence>
<organism evidence="1 2">
    <name type="scientific">Gonium pectorale</name>
    <name type="common">Green alga</name>
    <dbReference type="NCBI Taxonomy" id="33097"/>
    <lineage>
        <taxon>Eukaryota</taxon>
        <taxon>Viridiplantae</taxon>
        <taxon>Chlorophyta</taxon>
        <taxon>core chlorophytes</taxon>
        <taxon>Chlorophyceae</taxon>
        <taxon>CS clade</taxon>
        <taxon>Chlamydomonadales</taxon>
        <taxon>Volvocaceae</taxon>
        <taxon>Gonium</taxon>
    </lineage>
</organism>
<sequence length="126" mass="13727">MTPRSATRVRAAIAQQAELAYRYKQLLKRLMSGLMNADDASEESLALALEIEQLTALWLTSLLKIAPNMPNGLSVAAAYREEMFGKLGEAIDFESAAQQEIAYAVSQQQQGGSRKAKKARLSGVIP</sequence>
<name>A0A150FXL2_GONPE</name>
<evidence type="ECO:0000313" key="1">
    <source>
        <dbReference type="EMBL" id="KXZ42352.1"/>
    </source>
</evidence>
<dbReference type="EMBL" id="LSYV01000158">
    <property type="protein sequence ID" value="KXZ42352.1"/>
    <property type="molecule type" value="Genomic_DNA"/>
</dbReference>
<gene>
    <name evidence="1" type="ORF">GPECTOR_158g106</name>
</gene>